<accession>A0A178MN20</accession>
<dbReference type="InterPro" id="IPR051201">
    <property type="entry name" value="Chloro_Bact_Ser_Proteases"/>
</dbReference>
<dbReference type="Proteomes" id="UP000078428">
    <property type="component" value="Unassembled WGS sequence"/>
</dbReference>
<dbReference type="EMBL" id="LWQT01000063">
    <property type="protein sequence ID" value="OAN49457.1"/>
    <property type="molecule type" value="Genomic_DNA"/>
</dbReference>
<comment type="caution">
    <text evidence="5">The sequence shown here is derived from an EMBL/GenBank/DDBJ whole genome shotgun (WGS) entry which is preliminary data.</text>
</comment>
<proteinExistence type="predicted"/>
<feature type="chain" id="PRO_5008092110" description="PDZ domain-containing protein" evidence="3">
    <location>
        <begin position="32"/>
        <end position="485"/>
    </location>
</feature>
<gene>
    <name evidence="5" type="ORF">A6A04_19435</name>
</gene>
<evidence type="ECO:0000256" key="3">
    <source>
        <dbReference type="SAM" id="SignalP"/>
    </source>
</evidence>
<keyword evidence="1" id="KW-0645">Protease</keyword>
<feature type="signal peptide" evidence="3">
    <location>
        <begin position="1"/>
        <end position="31"/>
    </location>
</feature>
<evidence type="ECO:0000313" key="5">
    <source>
        <dbReference type="EMBL" id="OAN49457.1"/>
    </source>
</evidence>
<dbReference type="OrthoDB" id="8520726at2"/>
<evidence type="ECO:0000256" key="2">
    <source>
        <dbReference type="ARBA" id="ARBA00022801"/>
    </source>
</evidence>
<dbReference type="Gene3D" id="2.30.42.10">
    <property type="match status" value="2"/>
</dbReference>
<dbReference type="SUPFAM" id="SSF50494">
    <property type="entry name" value="Trypsin-like serine proteases"/>
    <property type="match status" value="1"/>
</dbReference>
<dbReference type="InterPro" id="IPR036034">
    <property type="entry name" value="PDZ_sf"/>
</dbReference>
<name>A0A178MN20_9PROT</name>
<evidence type="ECO:0000313" key="6">
    <source>
        <dbReference type="Proteomes" id="UP000078428"/>
    </source>
</evidence>
<evidence type="ECO:0000256" key="1">
    <source>
        <dbReference type="ARBA" id="ARBA00022670"/>
    </source>
</evidence>
<dbReference type="PANTHER" id="PTHR43343:SF3">
    <property type="entry name" value="PROTEASE DO-LIKE 8, CHLOROPLASTIC"/>
    <property type="match status" value="1"/>
</dbReference>
<dbReference type="InterPro" id="IPR001478">
    <property type="entry name" value="PDZ"/>
</dbReference>
<dbReference type="GO" id="GO:0004252">
    <property type="term" value="F:serine-type endopeptidase activity"/>
    <property type="evidence" value="ECO:0007669"/>
    <property type="project" value="InterPro"/>
</dbReference>
<dbReference type="STRING" id="1285242.A6A04_19435"/>
<evidence type="ECO:0000259" key="4">
    <source>
        <dbReference type="SMART" id="SM00228"/>
    </source>
</evidence>
<dbReference type="PANTHER" id="PTHR43343">
    <property type="entry name" value="PEPTIDASE S12"/>
    <property type="match status" value="1"/>
</dbReference>
<dbReference type="Pfam" id="PF13365">
    <property type="entry name" value="Trypsin_2"/>
    <property type="match status" value="1"/>
</dbReference>
<organism evidence="5 6">
    <name type="scientific">Paramagnetospirillum marisnigri</name>
    <dbReference type="NCBI Taxonomy" id="1285242"/>
    <lineage>
        <taxon>Bacteria</taxon>
        <taxon>Pseudomonadati</taxon>
        <taxon>Pseudomonadota</taxon>
        <taxon>Alphaproteobacteria</taxon>
        <taxon>Rhodospirillales</taxon>
        <taxon>Magnetospirillaceae</taxon>
        <taxon>Paramagnetospirillum</taxon>
    </lineage>
</organism>
<dbReference type="GO" id="GO:0006508">
    <property type="term" value="P:proteolysis"/>
    <property type="evidence" value="ECO:0007669"/>
    <property type="project" value="UniProtKB-KW"/>
</dbReference>
<dbReference type="SUPFAM" id="SSF50156">
    <property type="entry name" value="PDZ domain-like"/>
    <property type="match status" value="2"/>
</dbReference>
<dbReference type="SMART" id="SM00228">
    <property type="entry name" value="PDZ"/>
    <property type="match status" value="1"/>
</dbReference>
<keyword evidence="3" id="KW-0732">Signal</keyword>
<keyword evidence="2" id="KW-0378">Hydrolase</keyword>
<dbReference type="AlphaFoldDB" id="A0A178MN20"/>
<protein>
    <recommendedName>
        <fullName evidence="4">PDZ domain-containing protein</fullName>
    </recommendedName>
</protein>
<dbReference type="InterPro" id="IPR009003">
    <property type="entry name" value="Peptidase_S1_PA"/>
</dbReference>
<dbReference type="Pfam" id="PF13180">
    <property type="entry name" value="PDZ_2"/>
    <property type="match status" value="1"/>
</dbReference>
<keyword evidence="6" id="KW-1185">Reference proteome</keyword>
<feature type="domain" description="PDZ" evidence="4">
    <location>
        <begin position="407"/>
        <end position="475"/>
    </location>
</feature>
<dbReference type="Gene3D" id="2.40.10.120">
    <property type="match status" value="1"/>
</dbReference>
<reference evidence="5 6" key="1">
    <citation type="submission" date="2016-04" db="EMBL/GenBank/DDBJ databases">
        <title>Draft genome sequence of freshwater magnetotactic bacteria Magnetospirillum marisnigri SP-1 and Magnetospirillum moscoviense BB-1.</title>
        <authorList>
            <person name="Koziaeva V."/>
            <person name="Dziuba M.V."/>
            <person name="Ivanov T.M."/>
            <person name="Kuznetsov B."/>
            <person name="Grouzdev D.S."/>
        </authorList>
    </citation>
    <scope>NUCLEOTIDE SEQUENCE [LARGE SCALE GENOMIC DNA]</scope>
    <source>
        <strain evidence="5 6">SP-1</strain>
    </source>
</reference>
<dbReference type="PRINTS" id="PR00834">
    <property type="entry name" value="PROTEASES2C"/>
</dbReference>
<dbReference type="InterPro" id="IPR001940">
    <property type="entry name" value="Peptidase_S1C"/>
</dbReference>
<sequence length="485" mass="51222">MMGKMMKLVLPIIAALICAIQFTFLPSGVHAADTVVSQSVIAQALPATVAIYTEKNTHAKSLSKEKVAETRSLPKTTEAWTEEQARALLPKQRDMSASRPDEIPLGSGFIIRPDGFIVTNHHVVAGSSSMTVKLSDGKAYPAEIIGSDPLADLAVIRINVPHQLPTLSFGDSDNLTLGQPILAIGSPFGFAGTVTGGVVSALGRRTEDNAVLDLIQHQAPINVGSSGGALIDYQGRVVGINSAIFSPLGGNIGISFAIAGNQAQPVIEQLLRQGYTVRGGLDVETQPLSQEISTGLPGSPKDGIIVIRSPEQGHNRILDVGDILVSCNGQRIASNNDLARLLYPLTTKAEIPFEMIRDGQRRTVSLLVTPQRSVTVPIAVKEPASDKAVGHATAGMTILPIDQGLSRSLGLPQNQKGMLILAVQPESGAALAGLRPGDIVIAAGTKAVVTADDFHEAVSKARGLRQISLLIQRNGDRNYLKVEIF</sequence>